<evidence type="ECO:0000256" key="1">
    <source>
        <dbReference type="SAM" id="MobiDB-lite"/>
    </source>
</evidence>
<feature type="compositionally biased region" description="Basic and acidic residues" evidence="1">
    <location>
        <begin position="41"/>
        <end position="50"/>
    </location>
</feature>
<protein>
    <submittedName>
        <fullName evidence="2">Uncharacterized protein</fullName>
    </submittedName>
</protein>
<evidence type="ECO:0000313" key="3">
    <source>
        <dbReference type="Proteomes" id="UP000244005"/>
    </source>
</evidence>
<name>A0A2R6WB66_MARPO</name>
<reference evidence="3" key="1">
    <citation type="journal article" date="2017" name="Cell">
        <title>Insights into land plant evolution garnered from the Marchantia polymorpha genome.</title>
        <authorList>
            <person name="Bowman J.L."/>
            <person name="Kohchi T."/>
            <person name="Yamato K.T."/>
            <person name="Jenkins J."/>
            <person name="Shu S."/>
            <person name="Ishizaki K."/>
            <person name="Yamaoka S."/>
            <person name="Nishihama R."/>
            <person name="Nakamura Y."/>
            <person name="Berger F."/>
            <person name="Adam C."/>
            <person name="Aki S.S."/>
            <person name="Althoff F."/>
            <person name="Araki T."/>
            <person name="Arteaga-Vazquez M.A."/>
            <person name="Balasubrmanian S."/>
            <person name="Barry K."/>
            <person name="Bauer D."/>
            <person name="Boehm C.R."/>
            <person name="Briginshaw L."/>
            <person name="Caballero-Perez J."/>
            <person name="Catarino B."/>
            <person name="Chen F."/>
            <person name="Chiyoda S."/>
            <person name="Chovatia M."/>
            <person name="Davies K.M."/>
            <person name="Delmans M."/>
            <person name="Demura T."/>
            <person name="Dierschke T."/>
            <person name="Dolan L."/>
            <person name="Dorantes-Acosta A.E."/>
            <person name="Eklund D.M."/>
            <person name="Florent S.N."/>
            <person name="Flores-Sandoval E."/>
            <person name="Fujiyama A."/>
            <person name="Fukuzawa H."/>
            <person name="Galik B."/>
            <person name="Grimanelli D."/>
            <person name="Grimwood J."/>
            <person name="Grossniklaus U."/>
            <person name="Hamada T."/>
            <person name="Haseloff J."/>
            <person name="Hetherington A.J."/>
            <person name="Higo A."/>
            <person name="Hirakawa Y."/>
            <person name="Hundley H.N."/>
            <person name="Ikeda Y."/>
            <person name="Inoue K."/>
            <person name="Inoue S.I."/>
            <person name="Ishida S."/>
            <person name="Jia Q."/>
            <person name="Kakita M."/>
            <person name="Kanazawa T."/>
            <person name="Kawai Y."/>
            <person name="Kawashima T."/>
            <person name="Kennedy M."/>
            <person name="Kinose K."/>
            <person name="Kinoshita T."/>
            <person name="Kohara Y."/>
            <person name="Koide E."/>
            <person name="Komatsu K."/>
            <person name="Kopischke S."/>
            <person name="Kubo M."/>
            <person name="Kyozuka J."/>
            <person name="Lagercrantz U."/>
            <person name="Lin S.S."/>
            <person name="Lindquist E."/>
            <person name="Lipzen A.M."/>
            <person name="Lu C.W."/>
            <person name="De Luna E."/>
            <person name="Martienssen R.A."/>
            <person name="Minamino N."/>
            <person name="Mizutani M."/>
            <person name="Mizutani M."/>
            <person name="Mochizuki N."/>
            <person name="Monte I."/>
            <person name="Mosher R."/>
            <person name="Nagasaki H."/>
            <person name="Nakagami H."/>
            <person name="Naramoto S."/>
            <person name="Nishitani K."/>
            <person name="Ohtani M."/>
            <person name="Okamoto T."/>
            <person name="Okumura M."/>
            <person name="Phillips J."/>
            <person name="Pollak B."/>
            <person name="Reinders A."/>
            <person name="Rovekamp M."/>
            <person name="Sano R."/>
            <person name="Sawa S."/>
            <person name="Schmid M.W."/>
            <person name="Shirakawa M."/>
            <person name="Solano R."/>
            <person name="Spunde A."/>
            <person name="Suetsugu N."/>
            <person name="Sugano S."/>
            <person name="Sugiyama A."/>
            <person name="Sun R."/>
            <person name="Suzuki Y."/>
            <person name="Takenaka M."/>
            <person name="Takezawa D."/>
            <person name="Tomogane H."/>
            <person name="Tsuzuki M."/>
            <person name="Ueda T."/>
            <person name="Umeda M."/>
            <person name="Ward J.M."/>
            <person name="Watanabe Y."/>
            <person name="Yazaki K."/>
            <person name="Yokoyama R."/>
            <person name="Yoshitake Y."/>
            <person name="Yotsui I."/>
            <person name="Zachgo S."/>
            <person name="Schmutz J."/>
        </authorList>
    </citation>
    <scope>NUCLEOTIDE SEQUENCE [LARGE SCALE GENOMIC DNA]</scope>
    <source>
        <strain evidence="3">Tak-1</strain>
    </source>
</reference>
<evidence type="ECO:0000313" key="2">
    <source>
        <dbReference type="EMBL" id="PTQ31098.1"/>
    </source>
</evidence>
<accession>A0A2R6WB66</accession>
<gene>
    <name evidence="2" type="ORF">MARPO_0115s0021</name>
</gene>
<dbReference type="EMBL" id="KZ772787">
    <property type="protein sequence ID" value="PTQ31098.1"/>
    <property type="molecule type" value="Genomic_DNA"/>
</dbReference>
<keyword evidence="3" id="KW-1185">Reference proteome</keyword>
<organism evidence="2 3">
    <name type="scientific">Marchantia polymorpha</name>
    <name type="common">Common liverwort</name>
    <name type="synonym">Marchantia aquatica</name>
    <dbReference type="NCBI Taxonomy" id="3197"/>
    <lineage>
        <taxon>Eukaryota</taxon>
        <taxon>Viridiplantae</taxon>
        <taxon>Streptophyta</taxon>
        <taxon>Embryophyta</taxon>
        <taxon>Marchantiophyta</taxon>
        <taxon>Marchantiopsida</taxon>
        <taxon>Marchantiidae</taxon>
        <taxon>Marchantiales</taxon>
        <taxon>Marchantiaceae</taxon>
        <taxon>Marchantia</taxon>
    </lineage>
</organism>
<feature type="compositionally biased region" description="Gly residues" evidence="1">
    <location>
        <begin position="126"/>
        <end position="144"/>
    </location>
</feature>
<feature type="region of interest" description="Disordered" evidence="1">
    <location>
        <begin position="29"/>
        <end position="50"/>
    </location>
</feature>
<dbReference type="AlphaFoldDB" id="A0A2R6WB66"/>
<proteinExistence type="predicted"/>
<dbReference type="Gramene" id="Mp4g07600.1">
    <property type="protein sequence ID" value="Mp4g07600.1.cds"/>
    <property type="gene ID" value="Mp4g07600"/>
</dbReference>
<dbReference type="Proteomes" id="UP000244005">
    <property type="component" value="Unassembled WGS sequence"/>
</dbReference>
<sequence>MPDREANGSGQMVELVSVLFLTGTRHASGPAATKHKVGNNPDKDHPIQDKVKGSTYGVLAGFYFIRKANRERKFLSPWALEGRRRAGEAKQVLWLGCWRGGGGGGGQEDGQAVKEWAGQGREWKGRSGGGAGSASQSSGGGGGQ</sequence>
<feature type="region of interest" description="Disordered" evidence="1">
    <location>
        <begin position="117"/>
        <end position="144"/>
    </location>
</feature>